<protein>
    <recommendedName>
        <fullName evidence="5">Proteasome accessory factor PafA2</fullName>
    </recommendedName>
</protein>
<sequence>MVGFIGTETEYGIATPTDPYASPIATSTHAIVAYSLKHQHARTRWDFASESPLRDTRGFDLRRYHSAPVIDPHALGVANLVLTNGARFYVDHAHPEYSAPETTNAFDAMLYDAAGDRIMHDAVREVAAHSERNHSVLEGHPPCPPLKIYKNNVDGKGASYGTHENYCYDRNAVEFDDLAASLIPFFVCRQVVIGAGRVGLGERSQEAGFQISQRADYIETTVSLETTLNRGIINTRDEPHGDPEAIGRLHVIIGDANMSQVSNVLKLGMTKLVLSAIEQGARFDDVALADPVAAVKVVSRDLDCRASLELADGRRLTALEILAVYRDRVEQTLGETLDVHDRRVLDLWDEVCAKLAVDPLSTSDMLDWTAKLALIRRYVDRGLAMDDPKVALIDLQYSDIDESKGLYYALVRKGLMRTLVTADDIARAMAEPPADTRAWIRGTVLRCFGDAVVAANWDNVVVDVSRLKGSSSGDDAAGVDAVEKTVSLTSLCCGTRAEVMGETPTDDSTALSERAADWIRQRAV</sequence>
<reference evidence="3 4" key="1">
    <citation type="journal article" date="2013" name="Genome Announc.">
        <title>Whole-Genome Sequence of the Clinical Strain Corynebacterium argentoratense DSM 44202, Isolated from a Human Throat Specimen.</title>
        <authorList>
            <person name="Bomholt C."/>
            <person name="Glaub A."/>
            <person name="Gravermann K."/>
            <person name="Albersmeier A."/>
            <person name="Brinkrolf K."/>
            <person name="Ruckert C."/>
            <person name="Tauch A."/>
        </authorList>
    </citation>
    <scope>NUCLEOTIDE SEQUENCE [LARGE SCALE GENOMIC DNA]</scope>
    <source>
        <strain evidence="3">DSM 44202</strain>
    </source>
</reference>
<dbReference type="GO" id="GO:0016811">
    <property type="term" value="F:hydrolase activity, acting on carbon-nitrogen (but not peptide) bonds, in linear amides"/>
    <property type="evidence" value="ECO:0007669"/>
    <property type="project" value="InterPro"/>
</dbReference>
<dbReference type="RefSeq" id="WP_020976245.1">
    <property type="nucleotide sequence ID" value="NC_022198.1"/>
</dbReference>
<dbReference type="GO" id="GO:0070490">
    <property type="term" value="P:protein pupylation"/>
    <property type="evidence" value="ECO:0007669"/>
    <property type="project" value="TreeGrafter"/>
</dbReference>
<feature type="active site" description="Proton acceptor" evidence="2">
    <location>
        <position position="91"/>
    </location>
</feature>
<dbReference type="GO" id="GO:0010498">
    <property type="term" value="P:proteasomal protein catabolic process"/>
    <property type="evidence" value="ECO:0007669"/>
    <property type="project" value="InterPro"/>
</dbReference>
<accession>U3GX88</accession>
<evidence type="ECO:0000256" key="2">
    <source>
        <dbReference type="PIRSR" id="PIRSR018077-1"/>
    </source>
</evidence>
<dbReference type="InterPro" id="IPR022366">
    <property type="entry name" value="Pup_deamidase"/>
</dbReference>
<evidence type="ECO:0000313" key="4">
    <source>
        <dbReference type="Proteomes" id="UP000016943"/>
    </source>
</evidence>
<dbReference type="InterPro" id="IPR004347">
    <property type="entry name" value="Pup_ligase/deamidase"/>
</dbReference>
<dbReference type="PANTHER" id="PTHR42307:SF2">
    <property type="entry name" value="PUP DEAMIDASE_DEPUPYLASE"/>
    <property type="match status" value="1"/>
</dbReference>
<comment type="similarity">
    <text evidence="1">Belongs to the Pup ligase/Pup deamidase family. Pup deamidase subfamily.</text>
</comment>
<proteinExistence type="inferred from homology"/>
<dbReference type="Proteomes" id="UP000016943">
    <property type="component" value="Chromosome"/>
</dbReference>
<dbReference type="OrthoDB" id="9760627at2"/>
<keyword evidence="4" id="KW-1185">Reference proteome</keyword>
<dbReference type="PANTHER" id="PTHR42307">
    <property type="entry name" value="PUP DEAMIDASE/DEPUPYLASE"/>
    <property type="match status" value="1"/>
</dbReference>
<evidence type="ECO:0000256" key="1">
    <source>
        <dbReference type="ARBA" id="ARBA00009114"/>
    </source>
</evidence>
<dbReference type="AlphaFoldDB" id="U3GX88"/>
<dbReference type="GO" id="GO:0005524">
    <property type="term" value="F:ATP binding"/>
    <property type="evidence" value="ECO:0007669"/>
    <property type="project" value="TreeGrafter"/>
</dbReference>
<dbReference type="GO" id="GO:0008233">
    <property type="term" value="F:peptidase activity"/>
    <property type="evidence" value="ECO:0007669"/>
    <property type="project" value="InterPro"/>
</dbReference>
<evidence type="ECO:0008006" key="5">
    <source>
        <dbReference type="Google" id="ProtNLM"/>
    </source>
</evidence>
<dbReference type="STRING" id="1348662.CARG_04770"/>
<dbReference type="GO" id="GO:0019941">
    <property type="term" value="P:modification-dependent protein catabolic process"/>
    <property type="evidence" value="ECO:0007669"/>
    <property type="project" value="InterPro"/>
</dbReference>
<dbReference type="PATRIC" id="fig|1348662.3.peg.937"/>
<dbReference type="PIRSF" id="PIRSF018077">
    <property type="entry name" value="UCP018077"/>
    <property type="match status" value="1"/>
</dbReference>
<dbReference type="GeneID" id="78249741"/>
<dbReference type="Pfam" id="PF03136">
    <property type="entry name" value="Pup_ligase"/>
    <property type="match status" value="1"/>
</dbReference>
<name>U3GX88_9CORY</name>
<evidence type="ECO:0000313" key="3">
    <source>
        <dbReference type="EMBL" id="AGU15093.1"/>
    </source>
</evidence>
<gene>
    <name evidence="3" type="ORF">CARG_04770</name>
</gene>
<dbReference type="NCBIfam" id="TIGR03688">
    <property type="entry name" value="depupylase_Dop"/>
    <property type="match status" value="1"/>
</dbReference>
<organism evidence="3 4">
    <name type="scientific">Corynebacterium argentoratense DSM 44202</name>
    <dbReference type="NCBI Taxonomy" id="1348662"/>
    <lineage>
        <taxon>Bacteria</taxon>
        <taxon>Bacillati</taxon>
        <taxon>Actinomycetota</taxon>
        <taxon>Actinomycetes</taxon>
        <taxon>Mycobacteriales</taxon>
        <taxon>Corynebacteriaceae</taxon>
        <taxon>Corynebacterium</taxon>
    </lineage>
</organism>
<dbReference type="HOGENOM" id="CLU_040524_1_0_11"/>
<dbReference type="KEGG" id="caz:CARG_04770"/>
<dbReference type="eggNOG" id="COG4122">
    <property type="taxonomic scope" value="Bacteria"/>
</dbReference>
<dbReference type="EMBL" id="CP006365">
    <property type="protein sequence ID" value="AGU15093.1"/>
    <property type="molecule type" value="Genomic_DNA"/>
</dbReference>